<feature type="domain" description="HTH araC/xylS-type" evidence="3">
    <location>
        <begin position="166"/>
        <end position="263"/>
    </location>
</feature>
<dbReference type="Gene3D" id="2.60.120.10">
    <property type="entry name" value="Jelly Rolls"/>
    <property type="match status" value="1"/>
</dbReference>
<dbReference type="InterPro" id="IPR009057">
    <property type="entry name" value="Homeodomain-like_sf"/>
</dbReference>
<sequence length="265" mass="28943">MKDLNCDSDDPVGGFDPDRTGRRIAALGLDIADHAEEIPVHRHRQGQLVFARQGAVTCRADGGSWIVPAGRGVWIPGGVAHSNRATANARLAFLFVEPGAAALPDRCCTLAVSPMVREMIAHLADRPQDAPFDARAERLEQVLLDELAVMPREDFGLPGSEHRQVGRILAALTADPADRRTQAEWAREVGASERALTRLMLQETGMTFGRWRQRLHLAVALRELASGASVQRTAEDLGYASTTAFITMFKKATGRTPARFFAPDR</sequence>
<evidence type="ECO:0000259" key="3">
    <source>
        <dbReference type="PROSITE" id="PS01124"/>
    </source>
</evidence>
<dbReference type="SUPFAM" id="SSF46689">
    <property type="entry name" value="Homeodomain-like"/>
    <property type="match status" value="1"/>
</dbReference>
<proteinExistence type="predicted"/>
<comment type="caution">
    <text evidence="4">The sequence shown here is derived from an EMBL/GenBank/DDBJ whole genome shotgun (WGS) entry which is preliminary data.</text>
</comment>
<dbReference type="PANTHER" id="PTHR11019">
    <property type="entry name" value="HTH-TYPE TRANSCRIPTIONAL REGULATOR NIMR"/>
    <property type="match status" value="1"/>
</dbReference>
<name>A0ABV2R9Y7_9CAUL</name>
<evidence type="ECO:0000256" key="2">
    <source>
        <dbReference type="ARBA" id="ARBA00023163"/>
    </source>
</evidence>
<keyword evidence="2" id="KW-0804">Transcription</keyword>
<protein>
    <submittedName>
        <fullName evidence="4">AraC-like DNA-binding protein</fullName>
    </submittedName>
</protein>
<evidence type="ECO:0000313" key="5">
    <source>
        <dbReference type="Proteomes" id="UP001549313"/>
    </source>
</evidence>
<dbReference type="CDD" id="cd06124">
    <property type="entry name" value="cupin_NimR-like_N"/>
    <property type="match status" value="1"/>
</dbReference>
<dbReference type="SMART" id="SM00342">
    <property type="entry name" value="HTH_ARAC"/>
    <property type="match status" value="1"/>
</dbReference>
<dbReference type="InterPro" id="IPR011051">
    <property type="entry name" value="RmlC_Cupin_sf"/>
</dbReference>
<accession>A0ABV2R9Y7</accession>
<gene>
    <name evidence="4" type="ORF">ABIE19_000661</name>
</gene>
<dbReference type="SUPFAM" id="SSF51182">
    <property type="entry name" value="RmlC-like cupins"/>
    <property type="match status" value="1"/>
</dbReference>
<dbReference type="PANTHER" id="PTHR11019:SF199">
    <property type="entry name" value="HTH-TYPE TRANSCRIPTIONAL REGULATOR NIMR"/>
    <property type="match status" value="1"/>
</dbReference>
<keyword evidence="5" id="KW-1185">Reference proteome</keyword>
<dbReference type="Gene3D" id="1.10.10.60">
    <property type="entry name" value="Homeodomain-like"/>
    <property type="match status" value="1"/>
</dbReference>
<dbReference type="InterPro" id="IPR014710">
    <property type="entry name" value="RmlC-like_jellyroll"/>
</dbReference>
<organism evidence="4 5">
    <name type="scientific">Brevundimonas faecalis</name>
    <dbReference type="NCBI Taxonomy" id="947378"/>
    <lineage>
        <taxon>Bacteria</taxon>
        <taxon>Pseudomonadati</taxon>
        <taxon>Pseudomonadota</taxon>
        <taxon>Alphaproteobacteria</taxon>
        <taxon>Caulobacterales</taxon>
        <taxon>Caulobacteraceae</taxon>
        <taxon>Brevundimonas</taxon>
    </lineage>
</organism>
<dbReference type="InterPro" id="IPR013096">
    <property type="entry name" value="Cupin_2"/>
</dbReference>
<dbReference type="RefSeq" id="WP_354087690.1">
    <property type="nucleotide sequence ID" value="NZ_JBEPTF010000001.1"/>
</dbReference>
<evidence type="ECO:0000256" key="1">
    <source>
        <dbReference type="ARBA" id="ARBA00023015"/>
    </source>
</evidence>
<keyword evidence="1" id="KW-0805">Transcription regulation</keyword>
<dbReference type="Pfam" id="PF07883">
    <property type="entry name" value="Cupin_2"/>
    <property type="match status" value="1"/>
</dbReference>
<evidence type="ECO:0000313" key="4">
    <source>
        <dbReference type="EMBL" id="MET4682752.1"/>
    </source>
</evidence>
<dbReference type="Pfam" id="PF12833">
    <property type="entry name" value="HTH_18"/>
    <property type="match status" value="1"/>
</dbReference>
<dbReference type="EMBL" id="JBEPTF010000001">
    <property type="protein sequence ID" value="MET4682752.1"/>
    <property type="molecule type" value="Genomic_DNA"/>
</dbReference>
<reference evidence="4 5" key="1">
    <citation type="submission" date="2024-06" db="EMBL/GenBank/DDBJ databases">
        <title>Sorghum-associated microbial communities from plants grown in Nebraska, USA.</title>
        <authorList>
            <person name="Schachtman D."/>
        </authorList>
    </citation>
    <scope>NUCLEOTIDE SEQUENCE [LARGE SCALE GENOMIC DNA]</scope>
    <source>
        <strain evidence="4 5">2814</strain>
    </source>
</reference>
<dbReference type="Proteomes" id="UP001549313">
    <property type="component" value="Unassembled WGS sequence"/>
</dbReference>
<dbReference type="InterPro" id="IPR018060">
    <property type="entry name" value="HTH_AraC"/>
</dbReference>
<dbReference type="PROSITE" id="PS01124">
    <property type="entry name" value="HTH_ARAC_FAMILY_2"/>
    <property type="match status" value="1"/>
</dbReference>